<evidence type="ECO:0000313" key="4">
    <source>
        <dbReference type="Proteomes" id="UP000183995"/>
    </source>
</evidence>
<name>A0A1M5Y1H9_9FIRM</name>
<feature type="domain" description="Transglutaminase-like" evidence="2">
    <location>
        <begin position="240"/>
        <end position="340"/>
    </location>
</feature>
<evidence type="ECO:0000313" key="3">
    <source>
        <dbReference type="EMBL" id="SHI05799.1"/>
    </source>
</evidence>
<feature type="signal peptide" evidence="1">
    <location>
        <begin position="1"/>
        <end position="22"/>
    </location>
</feature>
<sequence length="397" mass="43371">MKKRIAALLLCLAALGIFPGCASILNGSVTYVTPHEQTASSSPQSVIVANTYEELKARALDFVKQHAETGSIQVNSYSGDDLQADIDRICGEIIKNDPLGAYAVDGMTGSARQIFTHFDIVFRIDYRKNVTEKQMNDIISVWTLRSLRSDLQSKLSDYATSLTVLSKGTDLATRDDAQELVRQIYYENPMDIVMLPVISVEFYPDQATDKIIEFTFGYRYASSILTAMEEALQNNVKQFAVEVTGDDDGAILLSLAQRVMDVTEYDKTADSSGDDIDQNVSATAYGALVTGKAASEGYAMAYKALCDELGLESYVVIGTLNGQSHAWNIVALEDSYYHIDVSMCDVNGISTAFLKSDTEMKKNYSWDTSKYKACNGPLTYNSLSGSITGGPTGNHAT</sequence>
<proteinExistence type="predicted"/>
<organism evidence="3 4">
    <name type="scientific">Sporobacter termitidis DSM 10068</name>
    <dbReference type="NCBI Taxonomy" id="1123282"/>
    <lineage>
        <taxon>Bacteria</taxon>
        <taxon>Bacillati</taxon>
        <taxon>Bacillota</taxon>
        <taxon>Clostridia</taxon>
        <taxon>Eubacteriales</taxon>
        <taxon>Oscillospiraceae</taxon>
        <taxon>Sporobacter</taxon>
    </lineage>
</organism>
<dbReference type="OrthoDB" id="9788327at2"/>
<dbReference type="RefSeq" id="WP_073078684.1">
    <property type="nucleotide sequence ID" value="NZ_FQXV01000007.1"/>
</dbReference>
<dbReference type="Pfam" id="PF01841">
    <property type="entry name" value="Transglut_core"/>
    <property type="match status" value="1"/>
</dbReference>
<evidence type="ECO:0000259" key="2">
    <source>
        <dbReference type="Pfam" id="PF01841"/>
    </source>
</evidence>
<dbReference type="SUPFAM" id="SSF54001">
    <property type="entry name" value="Cysteine proteinases"/>
    <property type="match status" value="1"/>
</dbReference>
<accession>A0A1M5Y1H9</accession>
<keyword evidence="1" id="KW-0732">Signal</keyword>
<protein>
    <recommendedName>
        <fullName evidence="2">Transglutaminase-like domain-containing protein</fullName>
    </recommendedName>
</protein>
<keyword evidence="4" id="KW-1185">Reference proteome</keyword>
<dbReference type="EMBL" id="FQXV01000007">
    <property type="protein sequence ID" value="SHI05799.1"/>
    <property type="molecule type" value="Genomic_DNA"/>
</dbReference>
<evidence type="ECO:0000256" key="1">
    <source>
        <dbReference type="SAM" id="SignalP"/>
    </source>
</evidence>
<dbReference type="STRING" id="1123282.SAMN02745823_02138"/>
<dbReference type="InterPro" id="IPR038765">
    <property type="entry name" value="Papain-like_cys_pep_sf"/>
</dbReference>
<reference evidence="3 4" key="1">
    <citation type="submission" date="2016-11" db="EMBL/GenBank/DDBJ databases">
        <authorList>
            <person name="Jaros S."/>
            <person name="Januszkiewicz K."/>
            <person name="Wedrychowicz H."/>
        </authorList>
    </citation>
    <scope>NUCLEOTIDE SEQUENCE [LARGE SCALE GENOMIC DNA]</scope>
    <source>
        <strain evidence="3 4">DSM 10068</strain>
    </source>
</reference>
<dbReference type="Proteomes" id="UP000183995">
    <property type="component" value="Unassembled WGS sequence"/>
</dbReference>
<dbReference type="InterPro" id="IPR002931">
    <property type="entry name" value="Transglutaminase-like"/>
</dbReference>
<dbReference type="AlphaFoldDB" id="A0A1M5Y1H9"/>
<dbReference type="Gene3D" id="3.10.620.30">
    <property type="match status" value="1"/>
</dbReference>
<feature type="chain" id="PRO_5009915147" description="Transglutaminase-like domain-containing protein" evidence="1">
    <location>
        <begin position="23"/>
        <end position="397"/>
    </location>
</feature>
<gene>
    <name evidence="3" type="ORF">SAMN02745823_02138</name>
</gene>